<dbReference type="KEGG" id="sbw:TGUWTKB_3890"/>
<evidence type="ECO:0000256" key="2">
    <source>
        <dbReference type="ARBA" id="ARBA00022555"/>
    </source>
</evidence>
<dbReference type="Gene3D" id="3.40.50.1470">
    <property type="entry name" value="Peptidyl-tRNA hydrolase"/>
    <property type="match status" value="1"/>
</dbReference>
<dbReference type="InterPro" id="IPR018171">
    <property type="entry name" value="Pept_tRNA_hydro_CS"/>
</dbReference>
<evidence type="ECO:0000256" key="3">
    <source>
        <dbReference type="ARBA" id="ARBA00022801"/>
    </source>
</evidence>
<dbReference type="EMBL" id="AP014521">
    <property type="protein sequence ID" value="BAP58616.1"/>
    <property type="molecule type" value="Genomic_DNA"/>
</dbReference>
<dbReference type="InterPro" id="IPR036416">
    <property type="entry name" value="Pept_tRNA_hydro_sf"/>
</dbReference>
<keyword evidence="7" id="KW-0963">Cytoplasm</keyword>
<dbReference type="RefSeq" id="WP_041063593.1">
    <property type="nucleotide sequence ID" value="NZ_AP014521.1"/>
</dbReference>
<evidence type="ECO:0000256" key="5">
    <source>
        <dbReference type="ARBA" id="ARBA00038063"/>
    </source>
</evidence>
<feature type="site" description="Discriminates between blocked and unblocked aminoacyl-tRNA" evidence="7">
    <location>
        <position position="12"/>
    </location>
</feature>
<dbReference type="EC" id="3.1.1.29" evidence="1 7"/>
<feature type="binding site" evidence="7">
    <location>
        <position position="68"/>
    </location>
    <ligand>
        <name>tRNA</name>
        <dbReference type="ChEBI" id="CHEBI:17843"/>
    </ligand>
</feature>
<dbReference type="SUPFAM" id="SSF53178">
    <property type="entry name" value="Peptidyl-tRNA hydrolase-like"/>
    <property type="match status" value="1"/>
</dbReference>
<evidence type="ECO:0000256" key="7">
    <source>
        <dbReference type="HAMAP-Rule" id="MF_00083"/>
    </source>
</evidence>
<dbReference type="HAMAP" id="MF_00083">
    <property type="entry name" value="Pept_tRNA_hydro_bact"/>
    <property type="match status" value="1"/>
</dbReference>
<dbReference type="GO" id="GO:0006515">
    <property type="term" value="P:protein quality control for misfolded or incompletely synthesized proteins"/>
    <property type="evidence" value="ECO:0007669"/>
    <property type="project" value="UniProtKB-UniRule"/>
</dbReference>
<evidence type="ECO:0000256" key="6">
    <source>
        <dbReference type="ARBA" id="ARBA00050038"/>
    </source>
</evidence>
<comment type="catalytic activity">
    <reaction evidence="7">
        <text>an N-acyl-L-alpha-aminoacyl-tRNA + H2O = an N-acyl-L-amino acid + a tRNA + H(+)</text>
        <dbReference type="Rhea" id="RHEA:54448"/>
        <dbReference type="Rhea" id="RHEA-COMP:10123"/>
        <dbReference type="Rhea" id="RHEA-COMP:13883"/>
        <dbReference type="ChEBI" id="CHEBI:15377"/>
        <dbReference type="ChEBI" id="CHEBI:15378"/>
        <dbReference type="ChEBI" id="CHEBI:59874"/>
        <dbReference type="ChEBI" id="CHEBI:78442"/>
        <dbReference type="ChEBI" id="CHEBI:138191"/>
        <dbReference type="EC" id="3.1.1.29"/>
    </reaction>
</comment>
<dbReference type="GO" id="GO:0000049">
    <property type="term" value="F:tRNA binding"/>
    <property type="evidence" value="ECO:0007669"/>
    <property type="project" value="UniProtKB-UniRule"/>
</dbReference>
<comment type="subunit">
    <text evidence="7">Monomer.</text>
</comment>
<dbReference type="HOGENOM" id="CLU_062456_3_1_6"/>
<dbReference type="Proteomes" id="UP000031627">
    <property type="component" value="Chromosome"/>
</dbReference>
<evidence type="ECO:0000313" key="9">
    <source>
        <dbReference type="Proteomes" id="UP000031627"/>
    </source>
</evidence>
<keyword evidence="9" id="KW-1185">Reference proteome</keyword>
<dbReference type="GO" id="GO:0072344">
    <property type="term" value="P:rescue of stalled ribosome"/>
    <property type="evidence" value="ECO:0007669"/>
    <property type="project" value="UniProtKB-UniRule"/>
</dbReference>
<dbReference type="GO" id="GO:0005737">
    <property type="term" value="C:cytoplasm"/>
    <property type="evidence" value="ECO:0007669"/>
    <property type="project" value="UniProtKB-SubCell"/>
</dbReference>
<dbReference type="PROSITE" id="PS01196">
    <property type="entry name" value="PEPT_TRNA_HYDROL_2"/>
    <property type="match status" value="1"/>
</dbReference>
<evidence type="ECO:0000256" key="4">
    <source>
        <dbReference type="ARBA" id="ARBA00022884"/>
    </source>
</evidence>
<feature type="binding site" evidence="7">
    <location>
        <position position="70"/>
    </location>
    <ligand>
        <name>tRNA</name>
        <dbReference type="ChEBI" id="CHEBI:17843"/>
    </ligand>
</feature>
<dbReference type="STRING" id="1410383.TGUWTKB_3890"/>
<dbReference type="AlphaFoldDB" id="A0A090BWH5"/>
<comment type="function">
    <text evidence="7">Hydrolyzes ribosome-free peptidyl-tRNAs (with 1 or more amino acids incorporated), which drop off the ribosome during protein synthesis, or as a result of ribosome stalling.</text>
</comment>
<dbReference type="PANTHER" id="PTHR17224">
    <property type="entry name" value="PEPTIDYL-TRNA HYDROLASE"/>
    <property type="match status" value="1"/>
</dbReference>
<reference evidence="8 9" key="2">
    <citation type="journal article" date="2014" name="Curr. Biol.">
        <title>Symbiont-Supplemented Maternal Investment Underpinning Host's Ecological Adaptation.</title>
        <authorList>
            <person name="Kaiwa N."/>
            <person name="Hosokawa T."/>
            <person name="Nikoh N."/>
            <person name="Tanahashi M."/>
            <person name="Moriyama M."/>
            <person name="Meng X.Y."/>
            <person name="Maeda T."/>
            <person name="Yamaguchi K."/>
            <person name="Shigenobu S."/>
            <person name="Ito M."/>
            <person name="Fukatsu T."/>
        </authorList>
    </citation>
    <scope>NUCLEOTIDE SEQUENCE [LARGE SCALE GENOMIC DNA]</scope>
    <source>
        <strain evidence="8 9">UwTKB</strain>
    </source>
</reference>
<comment type="function">
    <text evidence="7">Catalyzes the release of premature peptidyl moieties from peptidyl-tRNA molecules trapped in stalled 50S ribosomal subunits, and thus maintains levels of free tRNAs and 50S ribosomes.</text>
</comment>
<evidence type="ECO:0000313" key="8">
    <source>
        <dbReference type="EMBL" id="BAP58616.1"/>
    </source>
</evidence>
<sequence length="196" mass="22473">MKKIKLIVGLANKGKEYTQTRHNVGSWYLKKLAKKYNQILKEEKKFLGYTTIINCCDSKLHLLIPSTFINFSGQSVAKIVNFYHIKSEEVLIVHDELDFVPGIAKFKIKSSYSGHNGIKNISTELGLSFKFYRLRIGIGRPINNEKINKFVLNKPSFFEKKLIDKSIDKAINCTEDFLNNPLKAMDKLHAFKASID</sequence>
<accession>A0A090BWH5</accession>
<comment type="similarity">
    <text evidence="5 7">Belongs to the PTH family.</text>
</comment>
<keyword evidence="2 7" id="KW-0820">tRNA-binding</keyword>
<feature type="binding site" evidence="7">
    <location>
        <position position="17"/>
    </location>
    <ligand>
        <name>tRNA</name>
        <dbReference type="ChEBI" id="CHEBI:17843"/>
    </ligand>
</feature>
<feature type="site" description="Stabilizes the basic form of H active site to accept a proton" evidence="7">
    <location>
        <position position="95"/>
    </location>
</feature>
<feature type="active site" description="Proton acceptor" evidence="7">
    <location>
        <position position="22"/>
    </location>
</feature>
<dbReference type="FunFam" id="3.40.50.1470:FF:000001">
    <property type="entry name" value="Peptidyl-tRNA hydrolase"/>
    <property type="match status" value="1"/>
</dbReference>
<dbReference type="OrthoDB" id="9800507at2"/>
<reference evidence="9" key="1">
    <citation type="submission" date="2013-11" db="EMBL/GenBank/DDBJ databases">
        <title>Symbiont-containing voluminous jelly as an extraordinary maternal gift for overwintering insect nymphs.</title>
        <authorList>
            <person name="Kaiwa N."/>
            <person name="Hosokawa T."/>
            <person name="Nikoh N."/>
            <person name="Meng X.Y."/>
            <person name="Tanahashi M."/>
            <person name="Moriyama M."/>
            <person name="Maeda T."/>
            <person name="Yamaguchi K."/>
            <person name="Shigenobu S."/>
            <person name="Ito M."/>
            <person name="Fukatsu T."/>
        </authorList>
    </citation>
    <scope>NUCLEOTIDE SEQUENCE [LARGE SCALE GENOMIC DNA]</scope>
    <source>
        <strain evidence="9">UwTKB</strain>
    </source>
</reference>
<protein>
    <recommendedName>
        <fullName evidence="6 7">Peptidyl-tRNA hydrolase</fullName>
        <shortName evidence="7">Pth</shortName>
        <ecNumber evidence="1 7">3.1.1.29</ecNumber>
    </recommendedName>
</protein>
<dbReference type="CDD" id="cd00462">
    <property type="entry name" value="PTH"/>
    <property type="match status" value="1"/>
</dbReference>
<name>A0A090BWH5_9ENTR</name>
<dbReference type="NCBIfam" id="TIGR00447">
    <property type="entry name" value="pth"/>
    <property type="match status" value="1"/>
</dbReference>
<organism evidence="8 9">
    <name type="scientific">Candidatus Tachikawaea gelatinosa</name>
    <dbReference type="NCBI Taxonomy" id="1410383"/>
    <lineage>
        <taxon>Bacteria</taxon>
        <taxon>Pseudomonadati</taxon>
        <taxon>Pseudomonadota</taxon>
        <taxon>Gammaproteobacteria</taxon>
        <taxon>Enterobacterales</taxon>
        <taxon>Enterobacteriaceae</taxon>
        <taxon>Candidatus Tachikawaea</taxon>
    </lineage>
</organism>
<dbReference type="Pfam" id="PF01195">
    <property type="entry name" value="Pept_tRNA_hydro"/>
    <property type="match status" value="1"/>
</dbReference>
<feature type="binding site" evidence="7">
    <location>
        <position position="116"/>
    </location>
    <ligand>
        <name>tRNA</name>
        <dbReference type="ChEBI" id="CHEBI:17843"/>
    </ligand>
</feature>
<gene>
    <name evidence="7 8" type="primary">pth</name>
    <name evidence="8" type="ORF">TGUWTKB_3890</name>
</gene>
<keyword evidence="4 7" id="KW-0694">RNA-binding</keyword>
<keyword evidence="3 7" id="KW-0378">Hydrolase</keyword>
<dbReference type="InterPro" id="IPR001328">
    <property type="entry name" value="Pept_tRNA_hydro"/>
</dbReference>
<dbReference type="PANTHER" id="PTHR17224:SF1">
    <property type="entry name" value="PEPTIDYL-TRNA HYDROLASE"/>
    <property type="match status" value="1"/>
</dbReference>
<proteinExistence type="inferred from homology"/>
<comment type="subcellular location">
    <subcellularLocation>
        <location evidence="7">Cytoplasm</location>
    </subcellularLocation>
</comment>
<evidence type="ECO:0000256" key="1">
    <source>
        <dbReference type="ARBA" id="ARBA00013260"/>
    </source>
</evidence>
<dbReference type="GO" id="GO:0004045">
    <property type="term" value="F:peptidyl-tRNA hydrolase activity"/>
    <property type="evidence" value="ECO:0007669"/>
    <property type="project" value="UniProtKB-UniRule"/>
</dbReference>